<dbReference type="EMBL" id="AP021888">
    <property type="protein sequence ID" value="BBP43323.1"/>
    <property type="molecule type" value="Genomic_DNA"/>
</dbReference>
<evidence type="ECO:0000256" key="2">
    <source>
        <dbReference type="ARBA" id="ARBA00022692"/>
    </source>
</evidence>
<dbReference type="AlphaFoldDB" id="A0A6F8PMI5"/>
<dbReference type="Gene3D" id="1.20.1530.20">
    <property type="match status" value="1"/>
</dbReference>
<keyword evidence="3 5" id="KW-1133">Transmembrane helix</keyword>
<feature type="transmembrane region" description="Helical" evidence="5">
    <location>
        <begin position="29"/>
        <end position="48"/>
    </location>
</feature>
<evidence type="ECO:0000256" key="3">
    <source>
        <dbReference type="ARBA" id="ARBA00022989"/>
    </source>
</evidence>
<name>A0A6F8PMI5_9GAMM</name>
<keyword evidence="4 5" id="KW-0472">Membrane</keyword>
<proteinExistence type="predicted"/>
<feature type="transmembrane region" description="Helical" evidence="5">
    <location>
        <begin position="153"/>
        <end position="173"/>
    </location>
</feature>
<comment type="subcellular location">
    <subcellularLocation>
        <location evidence="1">Membrane</location>
        <topology evidence="1">Multi-pass membrane protein</topology>
    </subcellularLocation>
</comment>
<organism evidence="6 7">
    <name type="scientific">Thiosulfativibrio zosterae</name>
    <dbReference type="NCBI Taxonomy" id="2675053"/>
    <lineage>
        <taxon>Bacteria</taxon>
        <taxon>Pseudomonadati</taxon>
        <taxon>Pseudomonadota</taxon>
        <taxon>Gammaproteobacteria</taxon>
        <taxon>Thiotrichales</taxon>
        <taxon>Piscirickettsiaceae</taxon>
        <taxon>Thiosulfativibrio</taxon>
    </lineage>
</organism>
<dbReference type="InterPro" id="IPR038770">
    <property type="entry name" value="Na+/solute_symporter_sf"/>
</dbReference>
<feature type="transmembrane region" description="Helical" evidence="5">
    <location>
        <begin position="210"/>
        <end position="235"/>
    </location>
</feature>
<keyword evidence="7" id="KW-1185">Reference proteome</keyword>
<accession>A0A6F8PMI5</accession>
<dbReference type="InterPro" id="IPR004710">
    <property type="entry name" value="Bilac:Na_transpt"/>
</dbReference>
<feature type="transmembrane region" description="Helical" evidence="5">
    <location>
        <begin position="185"/>
        <end position="204"/>
    </location>
</feature>
<evidence type="ECO:0000256" key="5">
    <source>
        <dbReference type="SAM" id="Phobius"/>
    </source>
</evidence>
<dbReference type="GO" id="GO:0016020">
    <property type="term" value="C:membrane"/>
    <property type="evidence" value="ECO:0007669"/>
    <property type="project" value="UniProtKB-SubCell"/>
</dbReference>
<evidence type="ECO:0000313" key="7">
    <source>
        <dbReference type="Proteomes" id="UP000501466"/>
    </source>
</evidence>
<dbReference type="KEGG" id="tzo:THMIRHAT_10690"/>
<evidence type="ECO:0000256" key="4">
    <source>
        <dbReference type="ARBA" id="ARBA00023136"/>
    </source>
</evidence>
<dbReference type="InterPro" id="IPR002657">
    <property type="entry name" value="BilAc:Na_symport/Acr3"/>
</dbReference>
<dbReference type="PANTHER" id="PTHR10361:SF28">
    <property type="entry name" value="P3 PROTEIN-RELATED"/>
    <property type="match status" value="1"/>
</dbReference>
<dbReference type="PANTHER" id="PTHR10361">
    <property type="entry name" value="SODIUM-BILE ACID COTRANSPORTER"/>
    <property type="match status" value="1"/>
</dbReference>
<feature type="transmembrane region" description="Helical" evidence="5">
    <location>
        <begin position="89"/>
        <end position="112"/>
    </location>
</feature>
<dbReference type="Pfam" id="PF01758">
    <property type="entry name" value="SBF"/>
    <property type="match status" value="1"/>
</dbReference>
<protein>
    <submittedName>
        <fullName evidence="6">Bile acid:sodium symporter</fullName>
    </submittedName>
</protein>
<feature type="transmembrane region" description="Helical" evidence="5">
    <location>
        <begin position="60"/>
        <end position="83"/>
    </location>
</feature>
<gene>
    <name evidence="6" type="ORF">THMIRHAT_10690</name>
</gene>
<keyword evidence="2 5" id="KW-0812">Transmembrane</keyword>
<feature type="transmembrane region" description="Helical" evidence="5">
    <location>
        <begin position="124"/>
        <end position="147"/>
    </location>
</feature>
<evidence type="ECO:0000256" key="1">
    <source>
        <dbReference type="ARBA" id="ARBA00004141"/>
    </source>
</evidence>
<sequence>MSLWLFPVLAIAASCLAFLFPELLVGQKSLIFPLLILIMLGMGMTLKVTDFISIWRLKKLIMLGVGVQFLVMPLAAWGLAKVFQLPLELLIGLVLVGSTAGGTASNVMAYLAKGNVALSVSMTLTSTILAIGALPLLTWLLLGQVIAVPTQSLFVTLLELILLPLILGMAINYVLGEKINIIQRFLPGISMLSIVWIIAIIVALNHSNLYASSLVLVFAVMLHNLIGMSAGYWVTRAMGYDSILARTLAIEVGMQNSGLSVALALKYFTPMSALPGALFSIWHNVSGAIFASYCQKRSQSVD</sequence>
<reference evidence="7" key="1">
    <citation type="submission" date="2019-11" db="EMBL/GenBank/DDBJ databases">
        <title>Isolation and characterization of two novel species in the genus Thiomicrorhabdus.</title>
        <authorList>
            <person name="Mochizuki J."/>
            <person name="Kojima H."/>
            <person name="Fukui M."/>
        </authorList>
    </citation>
    <scope>NUCLEOTIDE SEQUENCE [LARGE SCALE GENOMIC DNA]</scope>
    <source>
        <strain evidence="7">AkT22</strain>
    </source>
</reference>
<evidence type="ECO:0000313" key="6">
    <source>
        <dbReference type="EMBL" id="BBP43323.1"/>
    </source>
</evidence>
<dbReference type="Proteomes" id="UP000501466">
    <property type="component" value="Chromosome"/>
</dbReference>
<dbReference type="RefSeq" id="WP_173291138.1">
    <property type="nucleotide sequence ID" value="NZ_AP021888.1"/>
</dbReference>